<proteinExistence type="predicted"/>
<dbReference type="EMBL" id="CADCTD010000149">
    <property type="protein sequence ID" value="CAA9272598.1"/>
    <property type="molecule type" value="Genomic_DNA"/>
</dbReference>
<feature type="region of interest" description="Disordered" evidence="1">
    <location>
        <begin position="291"/>
        <end position="310"/>
    </location>
</feature>
<reference evidence="2" key="1">
    <citation type="submission" date="2020-02" db="EMBL/GenBank/DDBJ databases">
        <authorList>
            <person name="Meier V. D."/>
        </authorList>
    </citation>
    <scope>NUCLEOTIDE SEQUENCE</scope>
    <source>
        <strain evidence="2">AVDCRST_MAG27</strain>
    </source>
</reference>
<feature type="non-terminal residue" evidence="2">
    <location>
        <position position="337"/>
    </location>
</feature>
<dbReference type="EC" id="1.10.3.-" evidence="2"/>
<feature type="non-terminal residue" evidence="2">
    <location>
        <position position="1"/>
    </location>
</feature>
<feature type="compositionally biased region" description="Basic and acidic residues" evidence="1">
    <location>
        <begin position="9"/>
        <end position="20"/>
    </location>
</feature>
<protein>
    <submittedName>
        <fullName evidence="2">Cytochrome bd terminal oxidase subunit II</fullName>
        <ecNumber evidence="2">1.10.3.-</ecNumber>
    </submittedName>
</protein>
<dbReference type="AlphaFoldDB" id="A0A6J4JA59"/>
<evidence type="ECO:0000313" key="2">
    <source>
        <dbReference type="EMBL" id="CAA9272598.1"/>
    </source>
</evidence>
<sequence>DPLPAARDPGTDLRGADGRLHPRLCGTGRLRPRRRAAAPGDAGGGGARPHGRLHRALLGRQRDLAGARRGAAARRLPGRAWHGVDGALHARGADALRPHPPRRRLRVPRQGGYAVGQATLGLGLRRRLGACSIDAGLDARPLRAGLRAGSGTHAVRDARRIRCRRGLCLHRCLLADLADRGRPAGAGGGLGAGRALGRRRRHRRGLCGDAARLGADLRALVRDAEPAAARSLAGRNLRPDPRTAIAAAAHAAAGRQAAARPVLGSRRPVLPVLCRADLVVLPLHRAGTADAVPGRERTGEPFHHPRGSGLRAARHPGLHRTGLVHLRGQGQGPALRL</sequence>
<evidence type="ECO:0000256" key="1">
    <source>
        <dbReference type="SAM" id="MobiDB-lite"/>
    </source>
</evidence>
<keyword evidence="2" id="KW-0560">Oxidoreductase</keyword>
<name>A0A6J4JA59_9PROT</name>
<organism evidence="2">
    <name type="scientific">uncultured Craurococcus sp</name>
    <dbReference type="NCBI Taxonomy" id="1135998"/>
    <lineage>
        <taxon>Bacteria</taxon>
        <taxon>Pseudomonadati</taxon>
        <taxon>Pseudomonadota</taxon>
        <taxon>Alphaproteobacteria</taxon>
        <taxon>Acetobacterales</taxon>
        <taxon>Acetobacteraceae</taxon>
        <taxon>Craurococcus</taxon>
        <taxon>environmental samples</taxon>
    </lineage>
</organism>
<feature type="region of interest" description="Disordered" evidence="1">
    <location>
        <begin position="1"/>
        <end position="51"/>
    </location>
</feature>
<feature type="compositionally biased region" description="Basic and acidic residues" evidence="1">
    <location>
        <begin position="293"/>
        <end position="303"/>
    </location>
</feature>
<accession>A0A6J4JA59</accession>
<gene>
    <name evidence="2" type="ORF">AVDCRST_MAG27-3192</name>
</gene>
<dbReference type="GO" id="GO:0016491">
    <property type="term" value="F:oxidoreductase activity"/>
    <property type="evidence" value="ECO:0007669"/>
    <property type="project" value="UniProtKB-KW"/>
</dbReference>